<reference evidence="2 3" key="1">
    <citation type="journal article" date="2023" name="Sci. Data">
        <title>Genome assembly of the Korean intertidal mud-creeper Batillaria attramentaria.</title>
        <authorList>
            <person name="Patra A.K."/>
            <person name="Ho P.T."/>
            <person name="Jun S."/>
            <person name="Lee S.J."/>
            <person name="Kim Y."/>
            <person name="Won Y.J."/>
        </authorList>
    </citation>
    <scope>NUCLEOTIDE SEQUENCE [LARGE SCALE GENOMIC DNA]</scope>
    <source>
        <strain evidence="2">Wonlab-2016</strain>
    </source>
</reference>
<evidence type="ECO:0000313" key="3">
    <source>
        <dbReference type="Proteomes" id="UP001519460"/>
    </source>
</evidence>
<dbReference type="Proteomes" id="UP001519460">
    <property type="component" value="Unassembled WGS sequence"/>
</dbReference>
<evidence type="ECO:0000256" key="1">
    <source>
        <dbReference type="SAM" id="MobiDB-lite"/>
    </source>
</evidence>
<keyword evidence="3" id="KW-1185">Reference proteome</keyword>
<sequence length="939" mass="103981">INAQSLIVKRANDGTKPLLFAHTRSRPGSGVRRSKIKPRRIQLFSVAVPSTQNTMSQGVSSTDPDYELHVAEVVQAIQGCLRWNVPSYFTGRLHLLEYQDPARTTCTSSVSVDTSPQQTCQDKKPCRLATKPKSTSKAYKQNQSMLPSAHQFMVSNPKKMRDSDLRGDRAQRCVGRALRARRSQKDMVKLPNPDHRCELDLMVVHQSKGVVFIEVKSVCEAAGREQDLGAEIKKGVEKALKQLKEDEKLFNTIMEKSREPKERTPLCQVTKVIAVPCLTRSVCEQVVAGIKEAKGVVLLCKDDLFQIQDVCHKPDVAEMETDVQPLMDWWEQRIPDQKVPMDLELMQEIVGKYVGLLSTVTDFMAGNEHHRLRHLRDCVCHTSSMFQQQVLNKSQLQALGTPKERPVRAHFSGPPGSGKTLLLVLEARTFLADSADHQVVVLNMYRGAEGRAIGKQIYRNIKGSSGSEFENRVFHLQFDVNGGGDFDAEVNNLLGPVARKEEIPMHNLMFVVDEIYVADFWKQILVSFDHGFAACHVLTAGLFSSAPPGFAELELEVVHRCPPSVQNLLFHVDWKEERRRHYVRDTGIPEVATNGPTPLCIRHQLHVAGDGSLVSVTECCKCAEELATLLKNEKLVHAVKAQLGGATASTCPAGCTPTKTLIVTVLVNIPRKMYETTGEYTEISHESYKHYMDYIARCPFIQTLQRGEGIDVVIKKELACKDLIDEDQQKQHMATWIYNFQGLETSVVIFLPGDTPRDGEPTGEERHLAECGDEPTYVQGSPASKADTEAKETSVGAQQRSPSPVQAVDPSPAQTSVSAEGPRDDKRKSPLPNAAEGEGVGPGHADANGTRLAEGVVAPKREIPTPGLNTKGRLLAFEPVRKKDGQSDFSAEAAGGDGVWSITPRYWKLKDIDRFSAWDKTNIMVAGSRCLSLLILVVP</sequence>
<dbReference type="InterPro" id="IPR027417">
    <property type="entry name" value="P-loop_NTPase"/>
</dbReference>
<feature type="non-terminal residue" evidence="2">
    <location>
        <position position="1"/>
    </location>
</feature>
<feature type="compositionally biased region" description="Basic and acidic residues" evidence="1">
    <location>
        <begin position="755"/>
        <end position="770"/>
    </location>
</feature>
<gene>
    <name evidence="2" type="ORF">BaRGS_00034683</name>
</gene>
<dbReference type="SUPFAM" id="SSF52540">
    <property type="entry name" value="P-loop containing nucleoside triphosphate hydrolases"/>
    <property type="match status" value="1"/>
</dbReference>
<feature type="compositionally biased region" description="Polar residues" evidence="1">
    <location>
        <begin position="795"/>
        <end position="804"/>
    </location>
</feature>
<organism evidence="2 3">
    <name type="scientific">Batillaria attramentaria</name>
    <dbReference type="NCBI Taxonomy" id="370345"/>
    <lineage>
        <taxon>Eukaryota</taxon>
        <taxon>Metazoa</taxon>
        <taxon>Spiralia</taxon>
        <taxon>Lophotrochozoa</taxon>
        <taxon>Mollusca</taxon>
        <taxon>Gastropoda</taxon>
        <taxon>Caenogastropoda</taxon>
        <taxon>Sorbeoconcha</taxon>
        <taxon>Cerithioidea</taxon>
        <taxon>Batillariidae</taxon>
        <taxon>Batillaria</taxon>
    </lineage>
</organism>
<accession>A0ABD0JI45</accession>
<evidence type="ECO:0000313" key="2">
    <source>
        <dbReference type="EMBL" id="KAK7474077.1"/>
    </source>
</evidence>
<protein>
    <submittedName>
        <fullName evidence="2">Uncharacterized protein</fullName>
    </submittedName>
</protein>
<dbReference type="EMBL" id="JACVVK020000448">
    <property type="protein sequence ID" value="KAK7474077.1"/>
    <property type="molecule type" value="Genomic_DNA"/>
</dbReference>
<dbReference type="AlphaFoldDB" id="A0ABD0JI45"/>
<comment type="caution">
    <text evidence="2">The sequence shown here is derived from an EMBL/GenBank/DDBJ whole genome shotgun (WGS) entry which is preliminary data.</text>
</comment>
<feature type="region of interest" description="Disordered" evidence="1">
    <location>
        <begin position="751"/>
        <end position="849"/>
    </location>
</feature>
<name>A0ABD0JI45_9CAEN</name>
<proteinExistence type="predicted"/>